<dbReference type="RefSeq" id="WP_196100265.1">
    <property type="nucleotide sequence ID" value="NZ_CP064939.1"/>
</dbReference>
<evidence type="ECO:0000256" key="4">
    <source>
        <dbReference type="ARBA" id="ARBA00022840"/>
    </source>
</evidence>
<dbReference type="EMBL" id="CP064939">
    <property type="protein sequence ID" value="QPH40811.1"/>
    <property type="molecule type" value="Genomic_DNA"/>
</dbReference>
<dbReference type="FunFam" id="3.40.50.300:FF:000425">
    <property type="entry name" value="Probable ABC transporter, ATP-binding subunit"/>
    <property type="match status" value="1"/>
</dbReference>
<evidence type="ECO:0000256" key="2">
    <source>
        <dbReference type="ARBA" id="ARBA00022448"/>
    </source>
</evidence>
<dbReference type="SUPFAM" id="SSF52540">
    <property type="entry name" value="P-loop containing nucleoside triphosphate hydrolases"/>
    <property type="match status" value="1"/>
</dbReference>
<dbReference type="Proteomes" id="UP000594759">
    <property type="component" value="Chromosome"/>
</dbReference>
<keyword evidence="2" id="KW-0813">Transport</keyword>
<dbReference type="PROSITE" id="PS50893">
    <property type="entry name" value="ABC_TRANSPORTER_2"/>
    <property type="match status" value="1"/>
</dbReference>
<protein>
    <submittedName>
        <fullName evidence="6">ABC transporter ATP-binding protein</fullName>
    </submittedName>
</protein>
<evidence type="ECO:0000256" key="1">
    <source>
        <dbReference type="ARBA" id="ARBA00005417"/>
    </source>
</evidence>
<sequence length="315" mass="35711">MIKLEKVSKYFGETAAVKNISLNVAEKENMVLLGTSGCGKTTTLKMINRLIDKYTGEIFVDGKKTSQQNPEELRRGIGYVMQSIGLFPHYTVEENIAVVPKLLKWDKQRTAERTRELVAKLHLSESSLSMFPHELSGGQQQRVGLARALVADPPILLMDEPFGALDNVTRSSIQKEFKALEELQRKTILMVTHDVQEAFELAHRICLMDKGEIVQTGTPKDLLYNPVNAFARQFFDGQRLTLELMVVKLHDIWHQLKTPAHNPNLEEIDINTNIWDTLERLRLIGPQQLAVKNGDSVKEIDFGSVTEAFNKYQKP</sequence>
<evidence type="ECO:0000259" key="5">
    <source>
        <dbReference type="PROSITE" id="PS50893"/>
    </source>
</evidence>
<dbReference type="Gene3D" id="3.40.50.300">
    <property type="entry name" value="P-loop containing nucleotide triphosphate hydrolases"/>
    <property type="match status" value="1"/>
</dbReference>
<keyword evidence="7" id="KW-1185">Reference proteome</keyword>
<dbReference type="GO" id="GO:0016887">
    <property type="term" value="F:ATP hydrolysis activity"/>
    <property type="evidence" value="ECO:0007669"/>
    <property type="project" value="InterPro"/>
</dbReference>
<keyword evidence="4 6" id="KW-0067">ATP-binding</keyword>
<keyword evidence="3" id="KW-0547">Nucleotide-binding</keyword>
<dbReference type="InterPro" id="IPR017871">
    <property type="entry name" value="ABC_transporter-like_CS"/>
</dbReference>
<dbReference type="InterPro" id="IPR003593">
    <property type="entry name" value="AAA+_ATPase"/>
</dbReference>
<proteinExistence type="inferred from homology"/>
<dbReference type="SMART" id="SM00382">
    <property type="entry name" value="AAA"/>
    <property type="match status" value="1"/>
</dbReference>
<dbReference type="PANTHER" id="PTHR43117:SF5">
    <property type="entry name" value="GLYCINE BETAINE UPTAKE SYSTEM ATP-BINDING PROTEIN YEHX"/>
    <property type="match status" value="1"/>
</dbReference>
<evidence type="ECO:0000313" key="7">
    <source>
        <dbReference type="Proteomes" id="UP000594759"/>
    </source>
</evidence>
<dbReference type="InterPro" id="IPR027417">
    <property type="entry name" value="P-loop_NTPase"/>
</dbReference>
<dbReference type="AlphaFoldDB" id="A0A7S9L294"/>
<dbReference type="KEGG" id="pex:IZT61_05970"/>
<accession>A0A7S9L294</accession>
<evidence type="ECO:0000256" key="3">
    <source>
        <dbReference type="ARBA" id="ARBA00022741"/>
    </source>
</evidence>
<dbReference type="Pfam" id="PF00005">
    <property type="entry name" value="ABC_tran"/>
    <property type="match status" value="1"/>
</dbReference>
<evidence type="ECO:0000313" key="6">
    <source>
        <dbReference type="EMBL" id="QPH40811.1"/>
    </source>
</evidence>
<dbReference type="InterPro" id="IPR003439">
    <property type="entry name" value="ABC_transporter-like_ATP-bd"/>
</dbReference>
<comment type="similarity">
    <text evidence="1">Belongs to the ABC transporter superfamily.</text>
</comment>
<dbReference type="PANTHER" id="PTHR43117">
    <property type="entry name" value="OSMOPROTECTANT IMPORT ATP-BINDING PROTEIN OSMV"/>
    <property type="match status" value="1"/>
</dbReference>
<dbReference type="GO" id="GO:0005524">
    <property type="term" value="F:ATP binding"/>
    <property type="evidence" value="ECO:0007669"/>
    <property type="project" value="UniProtKB-KW"/>
</dbReference>
<gene>
    <name evidence="6" type="ORF">IZT61_05970</name>
</gene>
<dbReference type="GO" id="GO:0015697">
    <property type="term" value="P:quaternary ammonium group transport"/>
    <property type="evidence" value="ECO:0007669"/>
    <property type="project" value="UniProtKB-ARBA"/>
</dbReference>
<dbReference type="PROSITE" id="PS00211">
    <property type="entry name" value="ABC_TRANSPORTER_1"/>
    <property type="match status" value="1"/>
</dbReference>
<reference evidence="6 7" key="1">
    <citation type="submission" date="2020-11" db="EMBL/GenBank/DDBJ databases">
        <title>Pedobacter endophytica, an endophytic bacteria isolated form Carex pumila.</title>
        <authorList>
            <person name="Peng Y."/>
            <person name="Jiang L."/>
            <person name="Lee J."/>
        </authorList>
    </citation>
    <scope>NUCLEOTIDE SEQUENCE [LARGE SCALE GENOMIC DNA]</scope>
    <source>
        <strain evidence="6 7">JBR3-12</strain>
    </source>
</reference>
<organism evidence="6 7">
    <name type="scientific">Pedobacter endophyticus</name>
    <dbReference type="NCBI Taxonomy" id="2789740"/>
    <lineage>
        <taxon>Bacteria</taxon>
        <taxon>Pseudomonadati</taxon>
        <taxon>Bacteroidota</taxon>
        <taxon>Sphingobacteriia</taxon>
        <taxon>Sphingobacteriales</taxon>
        <taxon>Sphingobacteriaceae</taxon>
        <taxon>Pedobacter</taxon>
    </lineage>
</organism>
<name>A0A7S9L294_9SPHI</name>
<feature type="domain" description="ABC transporter" evidence="5">
    <location>
        <begin position="2"/>
        <end position="235"/>
    </location>
</feature>